<dbReference type="InterPro" id="IPR036291">
    <property type="entry name" value="NAD(P)-bd_dom_sf"/>
</dbReference>
<feature type="domain" description="NAD-dependent epimerase/dehydratase" evidence="6">
    <location>
        <begin position="5"/>
        <end position="213"/>
    </location>
</feature>
<comment type="similarity">
    <text evidence="2">Belongs to the NAD(P)-dependent epimerase/dehydratase family.</text>
</comment>
<reference evidence="7 8" key="1">
    <citation type="submission" date="2017-09" db="EMBL/GenBank/DDBJ databases">
        <title>Depth-based differentiation of microbial function through sediment-hosted aquifers and enrichment of novel symbionts in the deep terrestrial subsurface.</title>
        <authorList>
            <person name="Probst A.J."/>
            <person name="Ladd B."/>
            <person name="Jarett J.K."/>
            <person name="Geller-Mcgrath D.E."/>
            <person name="Sieber C.M."/>
            <person name="Emerson J.B."/>
            <person name="Anantharaman K."/>
            <person name="Thomas B.C."/>
            <person name="Malmstrom R."/>
            <person name="Stieglmeier M."/>
            <person name="Klingl A."/>
            <person name="Woyke T."/>
            <person name="Ryan C.M."/>
            <person name="Banfield J.F."/>
        </authorList>
    </citation>
    <scope>NUCLEOTIDE SEQUENCE [LARGE SCALE GENOMIC DNA]</scope>
    <source>
        <strain evidence="7">CG17_big_fil_post_rev_8_21_14_2_50_48_46</strain>
    </source>
</reference>
<evidence type="ECO:0000256" key="5">
    <source>
        <dbReference type="ARBA" id="ARBA00033067"/>
    </source>
</evidence>
<dbReference type="AlphaFoldDB" id="A0A2M7G4H2"/>
<gene>
    <name evidence="7" type="ORF">COW36_11050</name>
</gene>
<comment type="caution">
    <text evidence="7">The sequence shown here is derived from an EMBL/GenBank/DDBJ whole genome shotgun (WGS) entry which is preliminary data.</text>
</comment>
<dbReference type="Proteomes" id="UP000231019">
    <property type="component" value="Unassembled WGS sequence"/>
</dbReference>
<dbReference type="GO" id="GO:0005829">
    <property type="term" value="C:cytosol"/>
    <property type="evidence" value="ECO:0007669"/>
    <property type="project" value="TreeGrafter"/>
</dbReference>
<dbReference type="Gene3D" id="3.40.50.720">
    <property type="entry name" value="NAD(P)-binding Rossmann-like Domain"/>
    <property type="match status" value="1"/>
</dbReference>
<accession>A0A2M7G4H2</accession>
<proteinExistence type="inferred from homology"/>
<dbReference type="Pfam" id="PF01370">
    <property type="entry name" value="Epimerase"/>
    <property type="match status" value="1"/>
</dbReference>
<dbReference type="SUPFAM" id="SSF51735">
    <property type="entry name" value="NAD(P)-binding Rossmann-fold domains"/>
    <property type="match status" value="1"/>
</dbReference>
<dbReference type="GO" id="GO:0005996">
    <property type="term" value="P:monosaccharide metabolic process"/>
    <property type="evidence" value="ECO:0007669"/>
    <property type="project" value="TreeGrafter"/>
</dbReference>
<dbReference type="InterPro" id="IPR001509">
    <property type="entry name" value="Epimerase_deHydtase"/>
</dbReference>
<evidence type="ECO:0000313" key="8">
    <source>
        <dbReference type="Proteomes" id="UP000231019"/>
    </source>
</evidence>
<dbReference type="GO" id="GO:0003978">
    <property type="term" value="F:UDP-glucose 4-epimerase activity"/>
    <property type="evidence" value="ECO:0007669"/>
    <property type="project" value="TreeGrafter"/>
</dbReference>
<name>A0A2M7G4H2_9BACT</name>
<evidence type="ECO:0000256" key="2">
    <source>
        <dbReference type="ARBA" id="ARBA00007637"/>
    </source>
</evidence>
<evidence type="ECO:0000259" key="6">
    <source>
        <dbReference type="Pfam" id="PF01370"/>
    </source>
</evidence>
<organism evidence="7 8">
    <name type="scientific">bacterium (Candidatus Blackallbacteria) CG17_big_fil_post_rev_8_21_14_2_50_48_46</name>
    <dbReference type="NCBI Taxonomy" id="2014261"/>
    <lineage>
        <taxon>Bacteria</taxon>
        <taxon>Candidatus Blackallbacteria</taxon>
    </lineage>
</organism>
<protein>
    <recommendedName>
        <fullName evidence="3">UDP-glucose 4-epimerase</fullName>
    </recommendedName>
    <alternativeName>
        <fullName evidence="5">Galactowaldenase</fullName>
    </alternativeName>
    <alternativeName>
        <fullName evidence="4">UDP-galactose 4-epimerase</fullName>
    </alternativeName>
</protein>
<evidence type="ECO:0000256" key="1">
    <source>
        <dbReference type="ARBA" id="ARBA00004947"/>
    </source>
</evidence>
<dbReference type="EMBL" id="PFFQ01000034">
    <property type="protein sequence ID" value="PIW16812.1"/>
    <property type="molecule type" value="Genomic_DNA"/>
</dbReference>
<dbReference type="PANTHER" id="PTHR43725">
    <property type="entry name" value="UDP-GLUCOSE 4-EPIMERASE"/>
    <property type="match status" value="1"/>
</dbReference>
<sequence>MKRKILILGGTQFVGRLLSERLQAREDLEITLFNRGKTHPELFPRFNKIQAERNELPIHPLCQQAWDIILDFSGYYPQNLSNFLQALKYQPTRYIFISSISVYDLESFKAGHPIQAQDPTLSCSPEEETDTQLQSYGKRKAACERVLLNTPNLHSLIFRPGLIYGPYDPTDRAYYWLWRIQQGRKILVPDTLEIRQHWTFAPDFASLLEEALEPKLFQEKIYLPLTHEPLSFAEMLSQMSAKPNQTSNWVKISEAEMQKYALNYWQDLPLTLPFERTFERQALLRDFKTEFHSFHSSFQLSSSYYDALNWPQPRTGLSPERENEIIAELHTESK</sequence>
<comment type="pathway">
    <text evidence="1">Carbohydrate metabolism; galactose metabolism.</text>
</comment>
<evidence type="ECO:0000256" key="3">
    <source>
        <dbReference type="ARBA" id="ARBA00018569"/>
    </source>
</evidence>
<evidence type="ECO:0000256" key="4">
    <source>
        <dbReference type="ARBA" id="ARBA00031367"/>
    </source>
</evidence>
<evidence type="ECO:0000313" key="7">
    <source>
        <dbReference type="EMBL" id="PIW16812.1"/>
    </source>
</evidence>
<dbReference type="PANTHER" id="PTHR43725:SF32">
    <property type="entry name" value="NAD-DEPENDENT EPIMERASE_DEHYDRATASE DOMAIN-CONTAINING PROTEIN"/>
    <property type="match status" value="1"/>
</dbReference>